<sequence length="120" mass="14527">MMHEGAKPILFQRAQDLRKRETEAEKVLWEKLSNKQLGVKFRRQHPLYRFVVDFYCHELRLVVEVDGSVHDSSEQTEYDEFRTMLINQLDIKVIRFRNDEVFNELDKVLEIIRQHILPRS</sequence>
<reference evidence="3" key="1">
    <citation type="submission" date="2016-10" db="EMBL/GenBank/DDBJ databases">
        <authorList>
            <person name="Varghese N."/>
            <person name="Submissions S."/>
        </authorList>
    </citation>
    <scope>NUCLEOTIDE SEQUENCE [LARGE SCALE GENOMIC DNA]</scope>
    <source>
        <strain evidence="3">DSM 25329</strain>
    </source>
</reference>
<dbReference type="Gene3D" id="3.40.960.10">
    <property type="entry name" value="VSR Endonuclease"/>
    <property type="match status" value="1"/>
</dbReference>
<evidence type="ECO:0000313" key="2">
    <source>
        <dbReference type="EMBL" id="SDG96591.1"/>
    </source>
</evidence>
<keyword evidence="2" id="KW-0378">Hydrolase</keyword>
<dbReference type="InterPro" id="IPR007569">
    <property type="entry name" value="DUF559"/>
</dbReference>
<name>A0A1G7YJ76_9BACT</name>
<organism evidence="2 3">
    <name type="scientific">Dyadobacter soli</name>
    <dbReference type="NCBI Taxonomy" id="659014"/>
    <lineage>
        <taxon>Bacteria</taxon>
        <taxon>Pseudomonadati</taxon>
        <taxon>Bacteroidota</taxon>
        <taxon>Cytophagia</taxon>
        <taxon>Cytophagales</taxon>
        <taxon>Spirosomataceae</taxon>
        <taxon>Dyadobacter</taxon>
    </lineage>
</organism>
<dbReference type="Proteomes" id="UP000198748">
    <property type="component" value="Unassembled WGS sequence"/>
</dbReference>
<protein>
    <submittedName>
        <fullName evidence="2">Very-short-patch-repair endonuclease</fullName>
    </submittedName>
</protein>
<evidence type="ECO:0000313" key="3">
    <source>
        <dbReference type="Proteomes" id="UP000198748"/>
    </source>
</evidence>
<dbReference type="InterPro" id="IPR047216">
    <property type="entry name" value="Endonuclease_DUF559_bact"/>
</dbReference>
<proteinExistence type="predicted"/>
<dbReference type="STRING" id="659014.SAMN04487996_12645"/>
<dbReference type="EMBL" id="FNAN01000026">
    <property type="protein sequence ID" value="SDG96591.1"/>
    <property type="molecule type" value="Genomic_DNA"/>
</dbReference>
<dbReference type="OrthoDB" id="9798754at2"/>
<dbReference type="PANTHER" id="PTHR38590">
    <property type="entry name" value="BLL0828 PROTEIN"/>
    <property type="match status" value="1"/>
</dbReference>
<dbReference type="InterPro" id="IPR011335">
    <property type="entry name" value="Restrct_endonuc-II-like"/>
</dbReference>
<dbReference type="GO" id="GO:0004519">
    <property type="term" value="F:endonuclease activity"/>
    <property type="evidence" value="ECO:0007669"/>
    <property type="project" value="UniProtKB-KW"/>
</dbReference>
<accession>A0A1G7YJ76</accession>
<dbReference type="RefSeq" id="WP_090157138.1">
    <property type="nucleotide sequence ID" value="NZ_FNAN01000026.1"/>
</dbReference>
<keyword evidence="3" id="KW-1185">Reference proteome</keyword>
<dbReference type="SUPFAM" id="SSF52980">
    <property type="entry name" value="Restriction endonuclease-like"/>
    <property type="match status" value="1"/>
</dbReference>
<dbReference type="AlphaFoldDB" id="A0A1G7YJ76"/>
<dbReference type="PANTHER" id="PTHR38590:SF1">
    <property type="entry name" value="BLL0828 PROTEIN"/>
    <property type="match status" value="1"/>
</dbReference>
<dbReference type="CDD" id="cd01038">
    <property type="entry name" value="Endonuclease_DUF559"/>
    <property type="match status" value="1"/>
</dbReference>
<keyword evidence="2" id="KW-0255">Endonuclease</keyword>
<gene>
    <name evidence="2" type="ORF">SAMN04487996_12645</name>
</gene>
<evidence type="ECO:0000259" key="1">
    <source>
        <dbReference type="Pfam" id="PF04480"/>
    </source>
</evidence>
<dbReference type="Pfam" id="PF04480">
    <property type="entry name" value="DUF559"/>
    <property type="match status" value="1"/>
</dbReference>
<feature type="domain" description="DUF559" evidence="1">
    <location>
        <begin position="12"/>
        <end position="115"/>
    </location>
</feature>
<keyword evidence="2" id="KW-0540">Nuclease</keyword>